<evidence type="ECO:0000313" key="2">
    <source>
        <dbReference type="EMBL" id="NGN83789.1"/>
    </source>
</evidence>
<dbReference type="Proteomes" id="UP000479226">
    <property type="component" value="Unassembled WGS sequence"/>
</dbReference>
<dbReference type="EMBL" id="JAAKZI010000015">
    <property type="protein sequence ID" value="NGN83789.1"/>
    <property type="molecule type" value="Genomic_DNA"/>
</dbReference>
<feature type="domain" description="N-acetyltransferase" evidence="1">
    <location>
        <begin position="14"/>
        <end position="158"/>
    </location>
</feature>
<organism evidence="2 3">
    <name type="scientific">Arthrobacter silviterrae</name>
    <dbReference type="NCBI Taxonomy" id="2026658"/>
    <lineage>
        <taxon>Bacteria</taxon>
        <taxon>Bacillati</taxon>
        <taxon>Actinomycetota</taxon>
        <taxon>Actinomycetes</taxon>
        <taxon>Micrococcales</taxon>
        <taxon>Micrococcaceae</taxon>
        <taxon>Arthrobacter</taxon>
    </lineage>
</organism>
<sequence length="202" mass="22530">MTAIAPITLRGKYVTLEPLSQDHHDGLVEAASDGELWNLWYTSVPRPEGMREEIERRLALQESGMMLPFTTRLNDPATGEPGRVVGMTTYCNIVPELPRLEIGYTWNAASVQGTGTNPDSKRLLLGHAFETLGCVAVEFNTHWMNMQSRTAIARLGAKQDGVLRSHRRMADGSLRDTVVFSILANEWPQVRSGLDLRVAKKR</sequence>
<gene>
    <name evidence="2" type="ORF">G6N77_10010</name>
</gene>
<dbReference type="Gene3D" id="3.40.630.30">
    <property type="match status" value="1"/>
</dbReference>
<reference evidence="2 3" key="1">
    <citation type="submission" date="2020-02" db="EMBL/GenBank/DDBJ databases">
        <title>Genome sequence of the type strain DSM 27180 of Arthrobacter silviterrae.</title>
        <authorList>
            <person name="Gao J."/>
            <person name="Sun J."/>
        </authorList>
    </citation>
    <scope>NUCLEOTIDE SEQUENCE [LARGE SCALE GENOMIC DNA]</scope>
    <source>
        <strain evidence="2 3">DSM 27180</strain>
    </source>
</reference>
<accession>A0ABX0DA49</accession>
<proteinExistence type="predicted"/>
<keyword evidence="3" id="KW-1185">Reference proteome</keyword>
<evidence type="ECO:0000259" key="1">
    <source>
        <dbReference type="Pfam" id="PF13302"/>
    </source>
</evidence>
<dbReference type="PANTHER" id="PTHR43610:SF1">
    <property type="entry name" value="N-ACETYLTRANSFERASE DOMAIN-CONTAINING PROTEIN"/>
    <property type="match status" value="1"/>
</dbReference>
<dbReference type="PANTHER" id="PTHR43610">
    <property type="entry name" value="BLL6696 PROTEIN"/>
    <property type="match status" value="1"/>
</dbReference>
<dbReference type="InterPro" id="IPR016181">
    <property type="entry name" value="Acyl_CoA_acyltransferase"/>
</dbReference>
<comment type="caution">
    <text evidence="2">The sequence shown here is derived from an EMBL/GenBank/DDBJ whole genome shotgun (WGS) entry which is preliminary data.</text>
</comment>
<protein>
    <submittedName>
        <fullName evidence="2">GNAT family N-acetyltransferase</fullName>
    </submittedName>
</protein>
<name>A0ABX0DA49_9MICC</name>
<dbReference type="SUPFAM" id="SSF55729">
    <property type="entry name" value="Acyl-CoA N-acyltransferases (Nat)"/>
    <property type="match status" value="1"/>
</dbReference>
<evidence type="ECO:0000313" key="3">
    <source>
        <dbReference type="Proteomes" id="UP000479226"/>
    </source>
</evidence>
<dbReference type="InterPro" id="IPR000182">
    <property type="entry name" value="GNAT_dom"/>
</dbReference>
<dbReference type="Pfam" id="PF13302">
    <property type="entry name" value="Acetyltransf_3"/>
    <property type="match status" value="1"/>
</dbReference>
<dbReference type="RefSeq" id="WP_165182021.1">
    <property type="nucleotide sequence ID" value="NZ_JAAKZI010000015.1"/>
</dbReference>